<dbReference type="RefSeq" id="WP_053773239.1">
    <property type="nucleotide sequence ID" value="NZ_LIST01000017.1"/>
</dbReference>
<evidence type="ECO:0000313" key="1">
    <source>
        <dbReference type="EMBL" id="KOX92145.1"/>
    </source>
</evidence>
<dbReference type="STRING" id="1765655.AMR74_17015"/>
<dbReference type="PATRIC" id="fig|1705389.3.peg.2893"/>
<dbReference type="EMBL" id="LIST01000017">
    <property type="protein sequence ID" value="KOX92145.1"/>
    <property type="molecule type" value="Genomic_DNA"/>
</dbReference>
<protein>
    <submittedName>
        <fullName evidence="1">Uncharacterized protein</fullName>
    </submittedName>
</protein>
<sequence length="66" mass="7017">MTRQQVTYTADGLDGAVHHAVGEREAWDVDVAREVAAEDLAERGAGVGAAEVDVLDIRDPDVKEVA</sequence>
<comment type="caution">
    <text evidence="1">The sequence shown here is derived from an EMBL/GenBank/DDBJ whole genome shotgun (WGS) entry which is preliminary data.</text>
</comment>
<name>A0A0M9AJK5_9EURY</name>
<keyword evidence="2" id="KW-1185">Reference proteome</keyword>
<dbReference type="AlphaFoldDB" id="A0A0M9AJK5"/>
<dbReference type="Proteomes" id="UP000037747">
    <property type="component" value="Unassembled WGS sequence"/>
</dbReference>
<proteinExistence type="predicted"/>
<gene>
    <name evidence="1" type="ORF">AMR74_17015</name>
</gene>
<accession>A0A0M9AJK5</accession>
<evidence type="ECO:0000313" key="2">
    <source>
        <dbReference type="Proteomes" id="UP000037747"/>
    </source>
</evidence>
<organism evidence="1 2">
    <name type="scientific">Halorubrum tropicale</name>
    <dbReference type="NCBI Taxonomy" id="1765655"/>
    <lineage>
        <taxon>Archaea</taxon>
        <taxon>Methanobacteriati</taxon>
        <taxon>Methanobacteriota</taxon>
        <taxon>Stenosarchaea group</taxon>
        <taxon>Halobacteria</taxon>
        <taxon>Halobacteriales</taxon>
        <taxon>Haloferacaceae</taxon>
        <taxon>Halorubrum</taxon>
    </lineage>
</organism>
<reference evidence="1 2" key="1">
    <citation type="submission" date="2015-08" db="EMBL/GenBank/DDBJ databases">
        <title>Genomes of Isolates from Cabo Rojo, PR.</title>
        <authorList>
            <person name="Sanchez-Nieves R.L."/>
            <person name="Montalvo-Rodriguez R."/>
        </authorList>
    </citation>
    <scope>NUCLEOTIDE SEQUENCE [LARGE SCALE GENOMIC DNA]</scope>
    <source>
        <strain evidence="1 2">5</strain>
    </source>
</reference>